<dbReference type="PANTHER" id="PTHR24336:SF8">
    <property type="entry name" value="LADYBIRD EARLY-RELATED"/>
    <property type="match status" value="1"/>
</dbReference>
<keyword evidence="3" id="KW-0175">Coiled coil</keyword>
<gene>
    <name evidence="5" type="ORF">PACLA_8A028923</name>
</gene>
<keyword evidence="1 2" id="KW-0539">Nucleus</keyword>
<sequence length="215" mass="25179">MKDAGMDENDFSTETSENETVESDENEMSAEETKKSIHDHPFSIESILNGRTKRRKPKLAKNSTALEERREVAENTRPLSALEAFTSNAFSTMKPERIADKHEEPVIVRERLKVLTTKSTTKKTRRKARTCFTNQQIYELERRFLYQKYLSPQDRDELSETLNLSNAQVITWFQNRRAKLKRDIEEMRNDVAATRTLHAAQHVCTDFRCRFTDCR</sequence>
<evidence type="ECO:0000256" key="2">
    <source>
        <dbReference type="RuleBase" id="RU000682"/>
    </source>
</evidence>
<reference evidence="5" key="1">
    <citation type="submission" date="2020-04" db="EMBL/GenBank/DDBJ databases">
        <authorList>
            <person name="Alioto T."/>
            <person name="Alioto T."/>
            <person name="Gomez Garrido J."/>
        </authorList>
    </citation>
    <scope>NUCLEOTIDE SEQUENCE</scope>
    <source>
        <strain evidence="5">A484AB</strain>
    </source>
</reference>
<keyword evidence="1 2" id="KW-0371">Homeobox</keyword>
<dbReference type="CDD" id="cd00086">
    <property type="entry name" value="homeodomain"/>
    <property type="match status" value="1"/>
</dbReference>
<dbReference type="InterPro" id="IPR051892">
    <property type="entry name" value="LBX_TF"/>
</dbReference>
<proteinExistence type="predicted"/>
<dbReference type="OrthoDB" id="6159439at2759"/>
<keyword evidence="1 2" id="KW-0238">DNA-binding</keyword>
<name>A0A6S7KFK6_PARCT</name>
<dbReference type="GO" id="GO:0005634">
    <property type="term" value="C:nucleus"/>
    <property type="evidence" value="ECO:0007669"/>
    <property type="project" value="UniProtKB-SubCell"/>
</dbReference>
<dbReference type="Pfam" id="PF00046">
    <property type="entry name" value="Homeodomain"/>
    <property type="match status" value="1"/>
</dbReference>
<dbReference type="InterPro" id="IPR017970">
    <property type="entry name" value="Homeobox_CS"/>
</dbReference>
<organism evidence="5 6">
    <name type="scientific">Paramuricea clavata</name>
    <name type="common">Red gorgonian</name>
    <name type="synonym">Violescent sea-whip</name>
    <dbReference type="NCBI Taxonomy" id="317549"/>
    <lineage>
        <taxon>Eukaryota</taxon>
        <taxon>Metazoa</taxon>
        <taxon>Cnidaria</taxon>
        <taxon>Anthozoa</taxon>
        <taxon>Octocorallia</taxon>
        <taxon>Malacalcyonacea</taxon>
        <taxon>Plexauridae</taxon>
        <taxon>Paramuricea</taxon>
    </lineage>
</organism>
<accession>A0A6S7KFK6</accession>
<dbReference type="PROSITE" id="PS50071">
    <property type="entry name" value="HOMEOBOX_2"/>
    <property type="match status" value="1"/>
</dbReference>
<dbReference type="SUPFAM" id="SSF46689">
    <property type="entry name" value="Homeodomain-like"/>
    <property type="match status" value="1"/>
</dbReference>
<dbReference type="GO" id="GO:0000981">
    <property type="term" value="F:DNA-binding transcription factor activity, RNA polymerase II-specific"/>
    <property type="evidence" value="ECO:0007669"/>
    <property type="project" value="InterPro"/>
</dbReference>
<evidence type="ECO:0000256" key="1">
    <source>
        <dbReference type="PROSITE-ProRule" id="PRU00108"/>
    </source>
</evidence>
<evidence type="ECO:0000256" key="4">
    <source>
        <dbReference type="SAM" id="MobiDB-lite"/>
    </source>
</evidence>
<feature type="compositionally biased region" description="Basic and acidic residues" evidence="4">
    <location>
        <begin position="31"/>
        <end position="42"/>
    </location>
</feature>
<dbReference type="InterPro" id="IPR009057">
    <property type="entry name" value="Homeodomain-like_sf"/>
</dbReference>
<dbReference type="Gene3D" id="1.10.10.60">
    <property type="entry name" value="Homeodomain-like"/>
    <property type="match status" value="1"/>
</dbReference>
<dbReference type="PROSITE" id="PS00027">
    <property type="entry name" value="HOMEOBOX_1"/>
    <property type="match status" value="1"/>
</dbReference>
<dbReference type="GO" id="GO:1990837">
    <property type="term" value="F:sequence-specific double-stranded DNA binding"/>
    <property type="evidence" value="ECO:0007669"/>
    <property type="project" value="TreeGrafter"/>
</dbReference>
<evidence type="ECO:0000256" key="3">
    <source>
        <dbReference type="SAM" id="Coils"/>
    </source>
</evidence>
<keyword evidence="6" id="KW-1185">Reference proteome</keyword>
<evidence type="ECO:0000313" key="5">
    <source>
        <dbReference type="EMBL" id="CAB4019268.1"/>
    </source>
</evidence>
<feature type="DNA-binding region" description="Homeobox" evidence="1">
    <location>
        <begin position="125"/>
        <end position="184"/>
    </location>
</feature>
<feature type="region of interest" description="Disordered" evidence="4">
    <location>
        <begin position="1"/>
        <end position="74"/>
    </location>
</feature>
<dbReference type="SMART" id="SM00389">
    <property type="entry name" value="HOX"/>
    <property type="match status" value="1"/>
</dbReference>
<dbReference type="AlphaFoldDB" id="A0A6S7KFK6"/>
<dbReference type="Proteomes" id="UP001152795">
    <property type="component" value="Unassembled WGS sequence"/>
</dbReference>
<comment type="subcellular location">
    <subcellularLocation>
        <location evidence="1 2">Nucleus</location>
    </subcellularLocation>
</comment>
<feature type="coiled-coil region" evidence="3">
    <location>
        <begin position="170"/>
        <end position="197"/>
    </location>
</feature>
<evidence type="ECO:0000313" key="6">
    <source>
        <dbReference type="Proteomes" id="UP001152795"/>
    </source>
</evidence>
<dbReference type="PANTHER" id="PTHR24336">
    <property type="entry name" value="TRANSCRIPTION FACTOR LBX"/>
    <property type="match status" value="1"/>
</dbReference>
<protein>
    <submittedName>
        <fullName evidence="5">Transcription factor LBX1</fullName>
    </submittedName>
</protein>
<comment type="caution">
    <text evidence="5">The sequence shown here is derived from an EMBL/GenBank/DDBJ whole genome shotgun (WGS) entry which is preliminary data.</text>
</comment>
<dbReference type="EMBL" id="CACRXK020010383">
    <property type="protein sequence ID" value="CAB4019268.1"/>
    <property type="molecule type" value="Genomic_DNA"/>
</dbReference>
<feature type="compositionally biased region" description="Acidic residues" evidence="4">
    <location>
        <begin position="1"/>
        <end position="30"/>
    </location>
</feature>
<dbReference type="InterPro" id="IPR001356">
    <property type="entry name" value="HD"/>
</dbReference>